<dbReference type="InterPro" id="IPR003439">
    <property type="entry name" value="ABC_transporter-like_ATP-bd"/>
</dbReference>
<comment type="caution">
    <text evidence="15">The sequence shown here is derived from an EMBL/GenBank/DDBJ whole genome shotgun (WGS) entry which is preliminary data.</text>
</comment>
<dbReference type="SUPFAM" id="SSF52540">
    <property type="entry name" value="P-loop containing nucleoside triphosphate hydrolases"/>
    <property type="match status" value="1"/>
</dbReference>
<evidence type="ECO:0000256" key="6">
    <source>
        <dbReference type="ARBA" id="ARBA00022989"/>
    </source>
</evidence>
<keyword evidence="6 12" id="KW-1133">Transmembrane helix</keyword>
<dbReference type="InterPro" id="IPR017871">
    <property type="entry name" value="ABC_transporter-like_CS"/>
</dbReference>
<dbReference type="InterPro" id="IPR039421">
    <property type="entry name" value="Type_1_exporter"/>
</dbReference>
<evidence type="ECO:0000259" key="13">
    <source>
        <dbReference type="PROSITE" id="PS50893"/>
    </source>
</evidence>
<evidence type="ECO:0000259" key="14">
    <source>
        <dbReference type="PROSITE" id="PS50929"/>
    </source>
</evidence>
<dbReference type="InterPro" id="IPR011527">
    <property type="entry name" value="ABC1_TM_dom"/>
</dbReference>
<feature type="region of interest" description="Disordered" evidence="11">
    <location>
        <begin position="1"/>
        <end position="48"/>
    </location>
</feature>
<keyword evidence="4" id="KW-0547">Nucleotide-binding</keyword>
<dbReference type="FunFam" id="3.40.50.300:FF:000287">
    <property type="entry name" value="Multidrug ABC transporter ATP-binding protein"/>
    <property type="match status" value="1"/>
</dbReference>
<dbReference type="GO" id="GO:0140359">
    <property type="term" value="F:ABC-type transporter activity"/>
    <property type="evidence" value="ECO:0007669"/>
    <property type="project" value="InterPro"/>
</dbReference>
<dbReference type="Pfam" id="PF00005">
    <property type="entry name" value="ABC_tran"/>
    <property type="match status" value="1"/>
</dbReference>
<evidence type="ECO:0000256" key="10">
    <source>
        <dbReference type="ARBA" id="ARBA00071747"/>
    </source>
</evidence>
<dbReference type="Proteomes" id="UP000028730">
    <property type="component" value="Unassembled WGS sequence"/>
</dbReference>
<dbReference type="AlphaFoldDB" id="A0A080N4K8"/>
<accession>A0A080N4K8</accession>
<feature type="transmembrane region" description="Helical" evidence="12">
    <location>
        <begin position="310"/>
        <end position="330"/>
    </location>
</feature>
<dbReference type="InterPro" id="IPR036640">
    <property type="entry name" value="ABC1_TM_sf"/>
</dbReference>
<dbReference type="eggNOG" id="COG1132">
    <property type="taxonomic scope" value="Bacteria"/>
</dbReference>
<proteinExistence type="inferred from homology"/>
<dbReference type="CDD" id="cd18547">
    <property type="entry name" value="ABC_6TM_Tm288_like"/>
    <property type="match status" value="1"/>
</dbReference>
<feature type="transmembrane region" description="Helical" evidence="12">
    <location>
        <begin position="218"/>
        <end position="235"/>
    </location>
</feature>
<dbReference type="GO" id="GO:0005524">
    <property type="term" value="F:ATP binding"/>
    <property type="evidence" value="ECO:0007669"/>
    <property type="project" value="UniProtKB-KW"/>
</dbReference>
<evidence type="ECO:0000313" key="16">
    <source>
        <dbReference type="Proteomes" id="UP000028730"/>
    </source>
</evidence>
<keyword evidence="2" id="KW-0813">Transport</keyword>
<dbReference type="STRING" id="1341695.BBOMB_0845"/>
<dbReference type="Gene3D" id="3.40.50.300">
    <property type="entry name" value="P-loop containing nucleotide triphosphate hydrolases"/>
    <property type="match status" value="1"/>
</dbReference>
<evidence type="ECO:0000256" key="8">
    <source>
        <dbReference type="ARBA" id="ARBA00055053"/>
    </source>
</evidence>
<comment type="similarity">
    <text evidence="9">Belongs to the ABC transporter superfamily. Lipid exporter (TC 3.A.1.106) family.</text>
</comment>
<dbReference type="InterPro" id="IPR027417">
    <property type="entry name" value="P-loop_NTPase"/>
</dbReference>
<keyword evidence="5 15" id="KW-0067">ATP-binding</keyword>
<dbReference type="GO" id="GO:0005886">
    <property type="term" value="C:plasma membrane"/>
    <property type="evidence" value="ECO:0007669"/>
    <property type="project" value="UniProtKB-SubCell"/>
</dbReference>
<feature type="transmembrane region" description="Helical" evidence="12">
    <location>
        <begin position="195"/>
        <end position="212"/>
    </location>
</feature>
<dbReference type="GO" id="GO:0016887">
    <property type="term" value="F:ATP hydrolysis activity"/>
    <property type="evidence" value="ECO:0007669"/>
    <property type="project" value="InterPro"/>
</dbReference>
<evidence type="ECO:0000256" key="1">
    <source>
        <dbReference type="ARBA" id="ARBA00004651"/>
    </source>
</evidence>
<dbReference type="InterPro" id="IPR003593">
    <property type="entry name" value="AAA+_ATPase"/>
</dbReference>
<dbReference type="SMART" id="SM00382">
    <property type="entry name" value="AAA"/>
    <property type="match status" value="1"/>
</dbReference>
<keyword evidence="16" id="KW-1185">Reference proteome</keyword>
<evidence type="ECO:0000256" key="11">
    <source>
        <dbReference type="SAM" id="MobiDB-lite"/>
    </source>
</evidence>
<evidence type="ECO:0000256" key="2">
    <source>
        <dbReference type="ARBA" id="ARBA00022448"/>
    </source>
</evidence>
<evidence type="ECO:0000256" key="9">
    <source>
        <dbReference type="ARBA" id="ARBA00061644"/>
    </source>
</evidence>
<protein>
    <recommendedName>
        <fullName evidence="10">Fatty acid ABC transporter ATP-binding/permease protein</fullName>
    </recommendedName>
</protein>
<keyword evidence="7 12" id="KW-0472">Membrane</keyword>
<comment type="subcellular location">
    <subcellularLocation>
        <location evidence="1">Cell membrane</location>
        <topology evidence="1">Multi-pass membrane protein</topology>
    </subcellularLocation>
</comment>
<feature type="transmembrane region" description="Helical" evidence="12">
    <location>
        <begin position="113"/>
        <end position="137"/>
    </location>
</feature>
<evidence type="ECO:0000256" key="7">
    <source>
        <dbReference type="ARBA" id="ARBA00023136"/>
    </source>
</evidence>
<organism evidence="15 16">
    <name type="scientific">Bifidobacterium bombi DSM 19703</name>
    <dbReference type="NCBI Taxonomy" id="1341695"/>
    <lineage>
        <taxon>Bacteria</taxon>
        <taxon>Bacillati</taxon>
        <taxon>Actinomycetota</taxon>
        <taxon>Actinomycetes</taxon>
        <taxon>Bifidobacteriales</taxon>
        <taxon>Bifidobacteriaceae</taxon>
        <taxon>Bifidobacterium</taxon>
    </lineage>
</organism>
<evidence type="ECO:0000256" key="5">
    <source>
        <dbReference type="ARBA" id="ARBA00022840"/>
    </source>
</evidence>
<sequence length="715" mass="79167">MMSEEKRLDVTDGTSQDMRKDKEDLSRTSSKGRTVAESDRSRGALPDVQRAPKGTMKRLVGYIMKYRWRVAAIVVCILICACTQSLPSLVLQPLIDNCIMPFVGSANPDWRPLINMTLVVGCIYFVGMICSFTWNYMVVGVEQGVLKTIRDQMFEHQQHLPIRYFDTHEHGDMMSRYTNDTDTLRQAISQSLPQILISSASAVAALAAMLWLSVPLTVFTVVFLVIMMLVVRVIIRRSGLYFVKRQETLGEVNAFVEENVGGQKVIKVFNHENATAAEFDKKNEELFRANAAANTYANVTMPVIGNMGNLLYVLLAIVGGVAGICGWHNFGFSGSGVFTLGAIVSFLTLSKTLINPVSQISSQFNMIMMALAGASRIFKLMDEPVENDDGSVSLVRVRVGEDGRTMTEVSQDDVDRDRHGYASYQWAWKRAADDDGSRSLKAAEKLQGQAREVAIKAHEKAVTSPDGRYTLLRGDVRFTNVSFGYNPDKTVLHDITWFAKPGQKMALVGATGAGKTTITNLINRFYDIQEGQILYDGIDVRNIRKADLRRSLGIVLQDVNLFTGTVIDNIRYGRLNATDEECINAAKLTNADGFIRMLPQGYDTVLAGDGSGLSQGQRQLVSIARAAVADPPAMILDEATSSIDTRTEEVVQEGMDALMKGRTVFVIAHRLSTVRNSDVIMVLDHGNIIERGTHDELIAQKGEYYQLYTGKLELE</sequence>
<dbReference type="EMBL" id="ATLK01000001">
    <property type="protein sequence ID" value="KFF31480.1"/>
    <property type="molecule type" value="Genomic_DNA"/>
</dbReference>
<dbReference type="PANTHER" id="PTHR24221">
    <property type="entry name" value="ATP-BINDING CASSETTE SUB-FAMILY B"/>
    <property type="match status" value="1"/>
</dbReference>
<dbReference type="PROSITE" id="PS00211">
    <property type="entry name" value="ABC_TRANSPORTER_1"/>
    <property type="match status" value="1"/>
</dbReference>
<dbReference type="PANTHER" id="PTHR24221:SF499">
    <property type="entry name" value="FATTY ACID ABC TRANSPORTER ATP-BINDING_PERMEASE PROTEIN"/>
    <property type="match status" value="1"/>
</dbReference>
<dbReference type="PROSITE" id="PS50929">
    <property type="entry name" value="ABC_TM1F"/>
    <property type="match status" value="1"/>
</dbReference>
<comment type="function">
    <text evidence="8">ABC transporter involved in fatty acid import. Transmembrane domains (TMD) form a pore in the membrane and the ATP-binding domain (NBD) is responsible for energy generation.</text>
</comment>
<dbReference type="Pfam" id="PF00664">
    <property type="entry name" value="ABC_membrane"/>
    <property type="match status" value="1"/>
</dbReference>
<evidence type="ECO:0000256" key="12">
    <source>
        <dbReference type="SAM" id="Phobius"/>
    </source>
</evidence>
<reference evidence="15 16" key="1">
    <citation type="journal article" date="2014" name="Appl. Environ. Microbiol.">
        <title>Genomic encyclopedia of type strains of the genus Bifidobacterium.</title>
        <authorList>
            <person name="Milani C."/>
            <person name="Lugli G.A."/>
            <person name="Duranti S."/>
            <person name="Turroni F."/>
            <person name="Bottacini F."/>
            <person name="Mangifesta M."/>
            <person name="Sanchez B."/>
            <person name="Viappiani A."/>
            <person name="Mancabelli L."/>
            <person name="Taminiau B."/>
            <person name="Delcenserie V."/>
            <person name="Barrangou R."/>
            <person name="Margolles A."/>
            <person name="van Sinderen D."/>
            <person name="Ventura M."/>
        </authorList>
    </citation>
    <scope>NUCLEOTIDE SEQUENCE [LARGE SCALE GENOMIC DNA]</scope>
    <source>
        <strain evidence="15 16">DSM 19703</strain>
    </source>
</reference>
<feature type="domain" description="ABC transmembrane type-1" evidence="14">
    <location>
        <begin position="71"/>
        <end position="369"/>
    </location>
</feature>
<evidence type="ECO:0000256" key="4">
    <source>
        <dbReference type="ARBA" id="ARBA00022741"/>
    </source>
</evidence>
<feature type="transmembrane region" description="Helical" evidence="12">
    <location>
        <begin position="66"/>
        <end position="86"/>
    </location>
</feature>
<evidence type="ECO:0000256" key="3">
    <source>
        <dbReference type="ARBA" id="ARBA00022692"/>
    </source>
</evidence>
<evidence type="ECO:0000313" key="15">
    <source>
        <dbReference type="EMBL" id="KFF31480.1"/>
    </source>
</evidence>
<name>A0A080N4K8_9BIFI</name>
<dbReference type="CDD" id="cd03254">
    <property type="entry name" value="ABCC_Glucan_exporter_like"/>
    <property type="match status" value="1"/>
</dbReference>
<keyword evidence="3 12" id="KW-0812">Transmembrane</keyword>
<dbReference type="PROSITE" id="PS50893">
    <property type="entry name" value="ABC_TRANSPORTER_2"/>
    <property type="match status" value="1"/>
</dbReference>
<dbReference type="Gene3D" id="1.20.1560.10">
    <property type="entry name" value="ABC transporter type 1, transmembrane domain"/>
    <property type="match status" value="1"/>
</dbReference>
<feature type="domain" description="ABC transporter" evidence="13">
    <location>
        <begin position="476"/>
        <end position="710"/>
    </location>
</feature>
<gene>
    <name evidence="15" type="ORF">BBOMB_0845</name>
</gene>
<keyword evidence="15" id="KW-0378">Hydrolase</keyword>
<feature type="compositionally biased region" description="Basic and acidic residues" evidence="11">
    <location>
        <begin position="17"/>
        <end position="26"/>
    </location>
</feature>
<dbReference type="SUPFAM" id="SSF90123">
    <property type="entry name" value="ABC transporter transmembrane region"/>
    <property type="match status" value="1"/>
</dbReference>
<feature type="compositionally biased region" description="Basic and acidic residues" evidence="11">
    <location>
        <begin position="1"/>
        <end position="10"/>
    </location>
</feature>